<accession>A0A4S3M7D0</accession>
<dbReference type="SUPFAM" id="SSF46689">
    <property type="entry name" value="Homeodomain-like"/>
    <property type="match status" value="1"/>
</dbReference>
<name>A0A4S3M7D0_9RHOB</name>
<organism evidence="4 5">
    <name type="scientific">Thalassobius vesicularis</name>
    <dbReference type="NCBI Taxonomy" id="1294297"/>
    <lineage>
        <taxon>Bacteria</taxon>
        <taxon>Pseudomonadati</taxon>
        <taxon>Pseudomonadota</taxon>
        <taxon>Alphaproteobacteria</taxon>
        <taxon>Rhodobacterales</taxon>
        <taxon>Roseobacteraceae</taxon>
        <taxon>Thalassovita</taxon>
    </lineage>
</organism>
<reference evidence="4 5" key="1">
    <citation type="submission" date="2019-04" db="EMBL/GenBank/DDBJ databases">
        <title>Draft genome sequence of Youngimonas vesicularis.</title>
        <authorList>
            <person name="Hameed A."/>
        </authorList>
    </citation>
    <scope>NUCLEOTIDE SEQUENCE [LARGE SCALE GENOMIC DNA]</scope>
    <source>
        <strain evidence="4 5">CC-AMW-E</strain>
    </source>
</reference>
<evidence type="ECO:0000313" key="5">
    <source>
        <dbReference type="Proteomes" id="UP000306113"/>
    </source>
</evidence>
<keyword evidence="2" id="KW-0804">Transcription</keyword>
<dbReference type="AlphaFoldDB" id="A0A4S3M7D0"/>
<keyword evidence="1" id="KW-0805">Transcription regulation</keyword>
<dbReference type="Pfam" id="PF12833">
    <property type="entry name" value="HTH_18"/>
    <property type="match status" value="1"/>
</dbReference>
<gene>
    <name evidence="4" type="ORF">E7681_13750</name>
</gene>
<dbReference type="OrthoDB" id="9805730at2"/>
<dbReference type="EMBL" id="SSMD01000006">
    <property type="protein sequence ID" value="THD72980.1"/>
    <property type="molecule type" value="Genomic_DNA"/>
</dbReference>
<dbReference type="GO" id="GO:0043565">
    <property type="term" value="F:sequence-specific DNA binding"/>
    <property type="evidence" value="ECO:0007669"/>
    <property type="project" value="InterPro"/>
</dbReference>
<dbReference type="InterPro" id="IPR018060">
    <property type="entry name" value="HTH_AraC"/>
</dbReference>
<dbReference type="PROSITE" id="PS01124">
    <property type="entry name" value="HTH_ARAC_FAMILY_2"/>
    <property type="match status" value="1"/>
</dbReference>
<dbReference type="Proteomes" id="UP000306113">
    <property type="component" value="Unassembled WGS sequence"/>
</dbReference>
<evidence type="ECO:0000313" key="4">
    <source>
        <dbReference type="EMBL" id="THD72980.1"/>
    </source>
</evidence>
<evidence type="ECO:0000256" key="2">
    <source>
        <dbReference type="ARBA" id="ARBA00023163"/>
    </source>
</evidence>
<proteinExistence type="predicted"/>
<dbReference type="PANTHER" id="PTHR43436">
    <property type="entry name" value="ARAC-FAMILY TRANSCRIPTIONAL REGULATOR"/>
    <property type="match status" value="1"/>
</dbReference>
<sequence length="275" mass="30726">MGGDIVNTPWNPAVLVIGRDRMFYSGLAGNSKKPRNLGGFTFHFAPDGEFQIDMGAGWVSTESALVAPFQTHRLLAPTGMIHNIGFEPESLSDEAQDRLQALAANPADRARLLERVRDRRDRLNQDIPETGLSTAEFDQLFLGGVLPQRQMDPRIHRVLELMCDEIEDSTVSAEDYAGQIGLSPSRFLHLFKLNTSVSFRSMRMWKRARRFLDHANGSNSLTDVALGLGYPDSSHFSHSIRRTYGLKPRSIRQGSRHLKIYAGANYTLAPEAVPF</sequence>
<dbReference type="SMART" id="SM00342">
    <property type="entry name" value="HTH_ARAC"/>
    <property type="match status" value="1"/>
</dbReference>
<dbReference type="PANTHER" id="PTHR43436:SF1">
    <property type="entry name" value="TRANSCRIPTIONAL REGULATORY PROTEIN"/>
    <property type="match status" value="1"/>
</dbReference>
<comment type="caution">
    <text evidence="4">The sequence shown here is derived from an EMBL/GenBank/DDBJ whole genome shotgun (WGS) entry which is preliminary data.</text>
</comment>
<feature type="domain" description="HTH araC/xylS-type" evidence="3">
    <location>
        <begin position="156"/>
        <end position="254"/>
    </location>
</feature>
<protein>
    <submittedName>
        <fullName evidence="4">AraC family transcriptional regulator</fullName>
    </submittedName>
</protein>
<keyword evidence="5" id="KW-1185">Reference proteome</keyword>
<evidence type="ECO:0000259" key="3">
    <source>
        <dbReference type="PROSITE" id="PS01124"/>
    </source>
</evidence>
<dbReference type="GO" id="GO:0003700">
    <property type="term" value="F:DNA-binding transcription factor activity"/>
    <property type="evidence" value="ECO:0007669"/>
    <property type="project" value="InterPro"/>
</dbReference>
<evidence type="ECO:0000256" key="1">
    <source>
        <dbReference type="ARBA" id="ARBA00023015"/>
    </source>
</evidence>
<dbReference type="Gene3D" id="1.10.10.60">
    <property type="entry name" value="Homeodomain-like"/>
    <property type="match status" value="2"/>
</dbReference>
<dbReference type="InterPro" id="IPR009057">
    <property type="entry name" value="Homeodomain-like_sf"/>
</dbReference>